<protein>
    <submittedName>
        <fullName evidence="2">Uncharacterized protein</fullName>
    </submittedName>
</protein>
<dbReference type="RefSeq" id="WP_177207957.1">
    <property type="nucleotide sequence ID" value="NZ_FOLO01000005.1"/>
</dbReference>
<evidence type="ECO:0000313" key="2">
    <source>
        <dbReference type="EMBL" id="SFC17301.1"/>
    </source>
</evidence>
<evidence type="ECO:0000256" key="1">
    <source>
        <dbReference type="SAM" id="Phobius"/>
    </source>
</evidence>
<dbReference type="Proteomes" id="UP000198862">
    <property type="component" value="Unassembled WGS sequence"/>
</dbReference>
<keyword evidence="3" id="KW-1185">Reference proteome</keyword>
<dbReference type="AlphaFoldDB" id="A0A1I1H0J4"/>
<proteinExistence type="predicted"/>
<keyword evidence="1" id="KW-0472">Membrane</keyword>
<gene>
    <name evidence="2" type="ORF">SAMN02745724_01094</name>
</gene>
<reference evidence="2 3" key="1">
    <citation type="submission" date="2016-10" db="EMBL/GenBank/DDBJ databases">
        <authorList>
            <person name="de Groot N.N."/>
        </authorList>
    </citation>
    <scope>NUCLEOTIDE SEQUENCE [LARGE SCALE GENOMIC DNA]</scope>
    <source>
        <strain evidence="2 3">DSM 6059</strain>
    </source>
</reference>
<dbReference type="EMBL" id="FOLO01000005">
    <property type="protein sequence ID" value="SFC17301.1"/>
    <property type="molecule type" value="Genomic_DNA"/>
</dbReference>
<organism evidence="2 3">
    <name type="scientific">Pseudoalteromonas denitrificans DSM 6059</name>
    <dbReference type="NCBI Taxonomy" id="1123010"/>
    <lineage>
        <taxon>Bacteria</taxon>
        <taxon>Pseudomonadati</taxon>
        <taxon>Pseudomonadota</taxon>
        <taxon>Gammaproteobacteria</taxon>
        <taxon>Alteromonadales</taxon>
        <taxon>Pseudoalteromonadaceae</taxon>
        <taxon>Pseudoalteromonas</taxon>
    </lineage>
</organism>
<name>A0A1I1H0J4_9GAMM</name>
<keyword evidence="1" id="KW-0812">Transmembrane</keyword>
<sequence>MSLKAVIGLLRSQEHIQGGFHQNTLFFYGAGLSSLLPLAVSLRAEKYWYLYADLFI</sequence>
<evidence type="ECO:0000313" key="3">
    <source>
        <dbReference type="Proteomes" id="UP000198862"/>
    </source>
</evidence>
<feature type="transmembrane region" description="Helical" evidence="1">
    <location>
        <begin position="25"/>
        <end position="42"/>
    </location>
</feature>
<keyword evidence="1" id="KW-1133">Transmembrane helix</keyword>
<accession>A0A1I1H0J4</accession>